<reference evidence="7 8" key="1">
    <citation type="journal article" date="2002" name="Proc. Natl. Acad. Sci. U.S.A.">
        <title>The complete genome of hyperthermophile Methanopyrus kandleri AV19 and monophyly of archaeal methanogens.</title>
        <authorList>
            <person name="Slesarev A.I."/>
            <person name="Mezhevaya K.V."/>
            <person name="Makarova K.S."/>
            <person name="Polushin N.N."/>
            <person name="Shcherbinina O.V."/>
            <person name="Shakhova V.V."/>
            <person name="Belova G.I."/>
            <person name="Aravind L."/>
            <person name="Natale D.A."/>
            <person name="Rogozin I.B."/>
            <person name="Tatusov R.L."/>
            <person name="Wolf Y.I."/>
            <person name="Stetter K.O."/>
            <person name="Malykh A.G."/>
            <person name="Koonin E.V."/>
            <person name="Kozyavkin S.A."/>
        </authorList>
    </citation>
    <scope>NUCLEOTIDE SEQUENCE [LARGE SCALE GENOMIC DNA]</scope>
    <source>
        <strain evidence="8">AV19 / DSM 6324 / JCM 9639 / NBRC 100938</strain>
    </source>
</reference>
<dbReference type="KEGG" id="mka:MK0995"/>
<evidence type="ECO:0000259" key="6">
    <source>
        <dbReference type="Pfam" id="PF08245"/>
    </source>
</evidence>
<dbReference type="SUPFAM" id="SSF51984">
    <property type="entry name" value="MurCD N-terminal domain"/>
    <property type="match status" value="1"/>
</dbReference>
<dbReference type="GO" id="GO:0008764">
    <property type="term" value="F:UDP-N-acetylmuramoylalanine-D-glutamate ligase activity"/>
    <property type="evidence" value="ECO:0007669"/>
    <property type="project" value="InterPro"/>
</dbReference>
<dbReference type="EMBL" id="AE009439">
    <property type="protein sequence ID" value="AAM02208.1"/>
    <property type="molecule type" value="Genomic_DNA"/>
</dbReference>
<keyword evidence="8" id="KW-1185">Reference proteome</keyword>
<organism evidence="7 8">
    <name type="scientific">Methanopyrus kandleri (strain AV19 / DSM 6324 / JCM 9639 / NBRC 100938)</name>
    <dbReference type="NCBI Taxonomy" id="190192"/>
    <lineage>
        <taxon>Archaea</taxon>
        <taxon>Methanobacteriati</taxon>
        <taxon>Methanobacteriota</taxon>
        <taxon>Methanomada group</taxon>
        <taxon>Methanopyri</taxon>
        <taxon>Methanopyrales</taxon>
        <taxon>Methanopyraceae</taxon>
        <taxon>Methanopyrus</taxon>
    </lineage>
</organism>
<keyword evidence="4" id="KW-0067">ATP-binding</keyword>
<dbReference type="Proteomes" id="UP000001826">
    <property type="component" value="Chromosome"/>
</dbReference>
<evidence type="ECO:0000256" key="5">
    <source>
        <dbReference type="ARBA" id="ARBA00023306"/>
    </source>
</evidence>
<dbReference type="InterPro" id="IPR005762">
    <property type="entry name" value="MurD"/>
</dbReference>
<dbReference type="PANTHER" id="PTHR43692">
    <property type="entry name" value="UDP-N-ACETYLMURAMOYLALANINE--D-GLUTAMATE LIGASE"/>
    <property type="match status" value="1"/>
</dbReference>
<evidence type="ECO:0000313" key="8">
    <source>
        <dbReference type="Proteomes" id="UP000001826"/>
    </source>
</evidence>
<proteinExistence type="predicted"/>
<dbReference type="Gene3D" id="3.40.1190.10">
    <property type="entry name" value="Mur-like, catalytic domain"/>
    <property type="match status" value="1"/>
</dbReference>
<dbReference type="PaxDb" id="190192-MK0995"/>
<dbReference type="InterPro" id="IPR036565">
    <property type="entry name" value="Mur-like_cat_sf"/>
</dbReference>
<protein>
    <submittedName>
        <fullName evidence="7">UDP-N-acetylmuramoylalanine-D-glutamate ligase</fullName>
    </submittedName>
</protein>
<dbReference type="Pfam" id="PF08245">
    <property type="entry name" value="Mur_ligase_M"/>
    <property type="match status" value="1"/>
</dbReference>
<dbReference type="InParanoid" id="Q8TWN7"/>
<dbReference type="GO" id="GO:0005524">
    <property type="term" value="F:ATP binding"/>
    <property type="evidence" value="ECO:0007669"/>
    <property type="project" value="UniProtKB-KW"/>
</dbReference>
<dbReference type="GO" id="GO:0005737">
    <property type="term" value="C:cytoplasm"/>
    <property type="evidence" value="ECO:0007669"/>
    <property type="project" value="InterPro"/>
</dbReference>
<feature type="domain" description="Mur ligase central" evidence="6">
    <location>
        <begin position="111"/>
        <end position="231"/>
    </location>
</feature>
<dbReference type="PROSITE" id="PS01011">
    <property type="entry name" value="FOLYLPOLYGLU_SYNT_1"/>
    <property type="match status" value="1"/>
</dbReference>
<dbReference type="SUPFAM" id="SSF53623">
    <property type="entry name" value="MurD-like peptide ligases, catalytic domain"/>
    <property type="match status" value="1"/>
</dbReference>
<dbReference type="AlphaFoldDB" id="Q8TWN7"/>
<dbReference type="GO" id="GO:0051301">
    <property type="term" value="P:cell division"/>
    <property type="evidence" value="ECO:0007669"/>
    <property type="project" value="UniProtKB-KW"/>
</dbReference>
<evidence type="ECO:0000256" key="3">
    <source>
        <dbReference type="ARBA" id="ARBA00022741"/>
    </source>
</evidence>
<accession>Q8TWN7</accession>
<evidence type="ECO:0000313" key="7">
    <source>
        <dbReference type="EMBL" id="AAM02208.1"/>
    </source>
</evidence>
<keyword evidence="1 7" id="KW-0436">Ligase</keyword>
<evidence type="ECO:0000256" key="4">
    <source>
        <dbReference type="ARBA" id="ARBA00022840"/>
    </source>
</evidence>
<dbReference type="GO" id="GO:0008360">
    <property type="term" value="P:regulation of cell shape"/>
    <property type="evidence" value="ECO:0007669"/>
    <property type="project" value="InterPro"/>
</dbReference>
<keyword evidence="2" id="KW-0132">Cell division</keyword>
<dbReference type="PATRIC" id="fig|190192.8.peg.1043"/>
<dbReference type="HOGENOM" id="CLU_629483_0_0_2"/>
<dbReference type="STRING" id="190192.MK0995"/>
<dbReference type="InterPro" id="IPR013221">
    <property type="entry name" value="Mur_ligase_cen"/>
</dbReference>
<evidence type="ECO:0000256" key="2">
    <source>
        <dbReference type="ARBA" id="ARBA00022618"/>
    </source>
</evidence>
<dbReference type="EnsemblBacteria" id="AAM02208">
    <property type="protein sequence ID" value="AAM02208"/>
    <property type="gene ID" value="MK0995"/>
</dbReference>
<dbReference type="PANTHER" id="PTHR43692:SF1">
    <property type="entry name" value="UDP-N-ACETYLMURAMOYLALANINE--D-GLUTAMATE LIGASE"/>
    <property type="match status" value="1"/>
</dbReference>
<sequence>MSVDELPFDSVAVIGLGVEGRTCAARLAELGLKVYASDIREDVDVSSLERLPNVEVELGHHDIDRIRECDTVYFSPSIPNDAEIVREVRNIGVPPLEDLLTWPDSSKFVVVSGTNGKTTTVHMIDHLLDKLGIDRKIGGNAGGGFDGYATLYVRAELARPEVVVCEVCDMTLDYFSDRAPRYDVAVFLNLGLDHLDYHGSIERYAARAARFCDRARETAIVKCDGEERKVVERMESTPRCYDELDVEVDIPLRGEFYRLDAKAALLAVAEITSEPPEELAPLLSDFTSVPGRIKEYKLGEGRLVIGKTDNLSALKVVLRDYGPLDVVFWGTPRPGEDYRIEGIGRTLREAGVERVYVFPGLSEETVDDVIEELTSSGIEASPVEPSEVASKALELARRGRDVGVLGNGQDVIISIQHDVERAVRFLTAGSERSRG</sequence>
<dbReference type="GO" id="GO:0004326">
    <property type="term" value="F:tetrahydrofolylpolyglutamate synthase activity"/>
    <property type="evidence" value="ECO:0007669"/>
    <property type="project" value="InterPro"/>
</dbReference>
<dbReference type="InterPro" id="IPR018109">
    <property type="entry name" value="Folylpolyglutamate_synth_CS"/>
</dbReference>
<keyword evidence="5" id="KW-0131">Cell cycle</keyword>
<name>Q8TWN7_METKA</name>
<dbReference type="Gene3D" id="3.40.50.720">
    <property type="entry name" value="NAD(P)-binding Rossmann-like Domain"/>
    <property type="match status" value="1"/>
</dbReference>
<gene>
    <name evidence="7" type="primary">murD_1</name>
    <name evidence="7" type="ordered locus">MK0995</name>
</gene>
<keyword evidence="3" id="KW-0547">Nucleotide-binding</keyword>
<dbReference type="Pfam" id="PF21799">
    <property type="entry name" value="MurD-like_N"/>
    <property type="match status" value="1"/>
</dbReference>
<evidence type="ECO:0000256" key="1">
    <source>
        <dbReference type="ARBA" id="ARBA00022598"/>
    </source>
</evidence>